<comment type="caution">
    <text evidence="2">The sequence shown here is derived from an EMBL/GenBank/DDBJ whole genome shotgun (WGS) entry which is preliminary data.</text>
</comment>
<feature type="domain" description="BTB" evidence="1">
    <location>
        <begin position="51"/>
        <end position="118"/>
    </location>
</feature>
<evidence type="ECO:0000259" key="1">
    <source>
        <dbReference type="PROSITE" id="PS50097"/>
    </source>
</evidence>
<dbReference type="EMBL" id="JASAOG010000132">
    <property type="protein sequence ID" value="KAK0048947.1"/>
    <property type="molecule type" value="Genomic_DNA"/>
</dbReference>
<reference evidence="2" key="2">
    <citation type="submission" date="2023-04" db="EMBL/GenBank/DDBJ databases">
        <authorList>
            <person name="Bu L."/>
            <person name="Lu L."/>
            <person name="Laidemitt M.R."/>
            <person name="Zhang S.M."/>
            <person name="Mutuku M."/>
            <person name="Mkoji G."/>
            <person name="Steinauer M."/>
            <person name="Loker E.S."/>
        </authorList>
    </citation>
    <scope>NUCLEOTIDE SEQUENCE</scope>
    <source>
        <strain evidence="2">KasaAsao</strain>
        <tissue evidence="2">Whole Snail</tissue>
    </source>
</reference>
<dbReference type="Pfam" id="PF00651">
    <property type="entry name" value="BTB"/>
    <property type="match status" value="1"/>
</dbReference>
<dbReference type="Proteomes" id="UP001233172">
    <property type="component" value="Unassembled WGS sequence"/>
</dbReference>
<dbReference type="SUPFAM" id="SSF54695">
    <property type="entry name" value="POZ domain"/>
    <property type="match status" value="1"/>
</dbReference>
<evidence type="ECO:0000313" key="3">
    <source>
        <dbReference type="Proteomes" id="UP001233172"/>
    </source>
</evidence>
<reference evidence="2" key="1">
    <citation type="journal article" date="2023" name="PLoS Negl. Trop. Dis.">
        <title>A genome sequence for Biomphalaria pfeifferi, the major vector snail for the human-infecting parasite Schistosoma mansoni.</title>
        <authorList>
            <person name="Bu L."/>
            <person name="Lu L."/>
            <person name="Laidemitt M.R."/>
            <person name="Zhang S.M."/>
            <person name="Mutuku M."/>
            <person name="Mkoji G."/>
            <person name="Steinauer M."/>
            <person name="Loker E.S."/>
        </authorList>
    </citation>
    <scope>NUCLEOTIDE SEQUENCE</scope>
    <source>
        <strain evidence="2">KasaAsao</strain>
    </source>
</reference>
<dbReference type="InterPro" id="IPR011333">
    <property type="entry name" value="SKP1/BTB/POZ_sf"/>
</dbReference>
<dbReference type="AlphaFoldDB" id="A0AAD8F247"/>
<organism evidence="2 3">
    <name type="scientific">Biomphalaria pfeifferi</name>
    <name type="common">Bloodfluke planorb</name>
    <name type="synonym">Freshwater snail</name>
    <dbReference type="NCBI Taxonomy" id="112525"/>
    <lineage>
        <taxon>Eukaryota</taxon>
        <taxon>Metazoa</taxon>
        <taxon>Spiralia</taxon>
        <taxon>Lophotrochozoa</taxon>
        <taxon>Mollusca</taxon>
        <taxon>Gastropoda</taxon>
        <taxon>Heterobranchia</taxon>
        <taxon>Euthyneura</taxon>
        <taxon>Panpulmonata</taxon>
        <taxon>Hygrophila</taxon>
        <taxon>Lymnaeoidea</taxon>
        <taxon>Planorbidae</taxon>
        <taxon>Biomphalaria</taxon>
    </lineage>
</organism>
<sequence>MKHQSATPRIVCNINDFLCAANYYKDMGMKQKVACSIVQSLSDFWKCEELQDFTVTLDTTKFECHRFLLAACSGFFRGLFRSGMKETELKCVTVENISSETFELILETLYTANDVLTNDNVIDIWEAAHQLQIYFLITECEEFAIATLSLDNYIDY</sequence>
<proteinExistence type="predicted"/>
<protein>
    <submittedName>
        <fullName evidence="2">Kelch-like protein 40</fullName>
    </submittedName>
</protein>
<dbReference type="InterPro" id="IPR000210">
    <property type="entry name" value="BTB/POZ_dom"/>
</dbReference>
<dbReference type="SMART" id="SM00225">
    <property type="entry name" value="BTB"/>
    <property type="match status" value="1"/>
</dbReference>
<accession>A0AAD8F247</accession>
<name>A0AAD8F247_BIOPF</name>
<dbReference type="CDD" id="cd18186">
    <property type="entry name" value="BTB_POZ_ZBTB_KLHL-like"/>
    <property type="match status" value="1"/>
</dbReference>
<gene>
    <name evidence="2" type="ORF">Bpfe_021713</name>
</gene>
<evidence type="ECO:0000313" key="2">
    <source>
        <dbReference type="EMBL" id="KAK0048947.1"/>
    </source>
</evidence>
<dbReference type="Gene3D" id="3.30.710.10">
    <property type="entry name" value="Potassium Channel Kv1.1, Chain A"/>
    <property type="match status" value="1"/>
</dbReference>
<keyword evidence="3" id="KW-1185">Reference proteome</keyword>
<dbReference type="PANTHER" id="PTHR45632">
    <property type="entry name" value="LD33804P"/>
    <property type="match status" value="1"/>
</dbReference>
<dbReference type="PROSITE" id="PS50097">
    <property type="entry name" value="BTB"/>
    <property type="match status" value="1"/>
</dbReference>